<dbReference type="Gene3D" id="3.30.310.100">
    <property type="entry name" value="YugN-like"/>
    <property type="match status" value="1"/>
</dbReference>
<sequence>MIPLDSRLTGCTMSYEEASRALKKEQFVLGGNWDYDHGSFDRALDGVQKVWLRLPFSVTSGELAGDREEQRTEIRFDQPFLLNHEYREGLDPEADFMTYKGLVNQFQDPVDPDGELEPEWIEVGRHALKRVEALLL</sequence>
<protein>
    <recommendedName>
        <fullName evidence="3">YugN-like protein</fullName>
    </recommendedName>
</protein>
<dbReference type="Proteomes" id="UP000677918">
    <property type="component" value="Unassembled WGS sequence"/>
</dbReference>
<dbReference type="EMBL" id="BOVK01000056">
    <property type="protein sequence ID" value="GIQ70717.1"/>
    <property type="molecule type" value="Genomic_DNA"/>
</dbReference>
<keyword evidence="2" id="KW-1185">Reference proteome</keyword>
<evidence type="ECO:0000313" key="2">
    <source>
        <dbReference type="Proteomes" id="UP000677918"/>
    </source>
</evidence>
<dbReference type="AlphaFoldDB" id="A0A8J4M434"/>
<dbReference type="SUPFAM" id="SSF160755">
    <property type="entry name" value="YugN-like"/>
    <property type="match status" value="1"/>
</dbReference>
<dbReference type="InterPro" id="IPR036491">
    <property type="entry name" value="YugN-like_sf"/>
</dbReference>
<evidence type="ECO:0008006" key="3">
    <source>
        <dbReference type="Google" id="ProtNLM"/>
    </source>
</evidence>
<dbReference type="InterPro" id="IPR014967">
    <property type="entry name" value="Uncharacterised_YugN-like"/>
</dbReference>
<evidence type="ECO:0000313" key="1">
    <source>
        <dbReference type="EMBL" id="GIQ70717.1"/>
    </source>
</evidence>
<accession>A0A8J4M434</accession>
<comment type="caution">
    <text evidence="1">The sequence shown here is derived from an EMBL/GenBank/DDBJ whole genome shotgun (WGS) entry which is preliminary data.</text>
</comment>
<name>A0A8J4M434_9BACL</name>
<organism evidence="1 2">
    <name type="scientific">Xylanibacillus composti</name>
    <dbReference type="NCBI Taxonomy" id="1572762"/>
    <lineage>
        <taxon>Bacteria</taxon>
        <taxon>Bacillati</taxon>
        <taxon>Bacillota</taxon>
        <taxon>Bacilli</taxon>
        <taxon>Bacillales</taxon>
        <taxon>Paenibacillaceae</taxon>
        <taxon>Xylanibacillus</taxon>
    </lineage>
</organism>
<dbReference type="RefSeq" id="WP_213413533.1">
    <property type="nucleotide sequence ID" value="NZ_BOVK01000056.1"/>
</dbReference>
<gene>
    <name evidence="1" type="ORF">XYCOK13_35410</name>
</gene>
<dbReference type="Pfam" id="PF08868">
    <property type="entry name" value="YugN"/>
    <property type="match status" value="1"/>
</dbReference>
<reference evidence="1" key="1">
    <citation type="submission" date="2021-04" db="EMBL/GenBank/DDBJ databases">
        <title>Draft genome sequence of Xylanibacillus composti strain K13.</title>
        <authorList>
            <person name="Uke A."/>
            <person name="Chhe C."/>
            <person name="Baramee S."/>
            <person name="Kosugi A."/>
        </authorList>
    </citation>
    <scope>NUCLEOTIDE SEQUENCE</scope>
    <source>
        <strain evidence="1">K13</strain>
    </source>
</reference>
<proteinExistence type="predicted"/>